<dbReference type="Gene3D" id="1.50.10.10">
    <property type="match status" value="1"/>
</dbReference>
<dbReference type="GO" id="GO:0005975">
    <property type="term" value="P:carbohydrate metabolic process"/>
    <property type="evidence" value="ECO:0007669"/>
    <property type="project" value="InterPro"/>
</dbReference>
<dbReference type="Pfam" id="PF22422">
    <property type="entry name" value="MGH1-like_GH"/>
    <property type="match status" value="1"/>
</dbReference>
<evidence type="ECO:0000313" key="4">
    <source>
        <dbReference type="Proteomes" id="UP000261905"/>
    </source>
</evidence>
<comment type="caution">
    <text evidence="3">The sequence shown here is derived from an EMBL/GenBank/DDBJ whole genome shotgun (WGS) entry which is preliminary data.</text>
</comment>
<organism evidence="3 4">
    <name type="scientific">Paenibacillus paeoniae</name>
    <dbReference type="NCBI Taxonomy" id="2292705"/>
    <lineage>
        <taxon>Bacteria</taxon>
        <taxon>Bacillati</taxon>
        <taxon>Bacillota</taxon>
        <taxon>Bacilli</taxon>
        <taxon>Bacillales</taxon>
        <taxon>Paenibacillaceae</taxon>
        <taxon>Paenibacillus</taxon>
    </lineage>
</organism>
<feature type="domain" description="Putative glycogen debranching enzyme N-terminal" evidence="1">
    <location>
        <begin position="7"/>
        <end position="190"/>
    </location>
</feature>
<dbReference type="AlphaFoldDB" id="A0A371PEQ4"/>
<evidence type="ECO:0000259" key="1">
    <source>
        <dbReference type="Pfam" id="PF14742"/>
    </source>
</evidence>
<name>A0A371PEQ4_9BACL</name>
<dbReference type="Pfam" id="PF14742">
    <property type="entry name" value="GDE_N_bis"/>
    <property type="match status" value="1"/>
</dbReference>
<keyword evidence="4" id="KW-1185">Reference proteome</keyword>
<dbReference type="EMBL" id="QUBQ01000003">
    <property type="protein sequence ID" value="REK74431.1"/>
    <property type="molecule type" value="Genomic_DNA"/>
</dbReference>
<dbReference type="OrthoDB" id="9759959at2"/>
<evidence type="ECO:0000259" key="2">
    <source>
        <dbReference type="Pfam" id="PF22422"/>
    </source>
</evidence>
<feature type="domain" description="Mannosylglycerate hydrolase MGH1-like glycoside hydrolase" evidence="2">
    <location>
        <begin position="427"/>
        <end position="600"/>
    </location>
</feature>
<dbReference type="Proteomes" id="UP000261905">
    <property type="component" value="Unassembled WGS sequence"/>
</dbReference>
<dbReference type="RefSeq" id="WP_116047740.1">
    <property type="nucleotide sequence ID" value="NZ_QUBQ01000003.1"/>
</dbReference>
<dbReference type="InterPro" id="IPR054491">
    <property type="entry name" value="MGH1-like_GH"/>
</dbReference>
<protein>
    <submittedName>
        <fullName evidence="3">Amylo-alpha-1,6-glucosidase</fullName>
    </submittedName>
</protein>
<reference evidence="3 4" key="1">
    <citation type="submission" date="2018-08" db="EMBL/GenBank/DDBJ databases">
        <title>Paenibacillus sp. M4BSY-1, whole genome shotgun sequence.</title>
        <authorList>
            <person name="Tuo L."/>
        </authorList>
    </citation>
    <scope>NUCLEOTIDE SEQUENCE [LARGE SCALE GENOMIC DNA]</scope>
    <source>
        <strain evidence="3 4">M4BSY-1</strain>
    </source>
</reference>
<dbReference type="InterPro" id="IPR032856">
    <property type="entry name" value="GDE_N_bis"/>
</dbReference>
<gene>
    <name evidence="3" type="ORF">DX130_18130</name>
</gene>
<evidence type="ECO:0000313" key="3">
    <source>
        <dbReference type="EMBL" id="REK74431.1"/>
    </source>
</evidence>
<dbReference type="InterPro" id="IPR012341">
    <property type="entry name" value="6hp_glycosidase-like_sf"/>
</dbReference>
<dbReference type="InterPro" id="IPR008928">
    <property type="entry name" value="6-hairpin_glycosidase_sf"/>
</dbReference>
<accession>A0A371PEQ4</accession>
<dbReference type="SUPFAM" id="SSF48208">
    <property type="entry name" value="Six-hairpin glycosidases"/>
    <property type="match status" value="1"/>
</dbReference>
<proteinExistence type="predicted"/>
<sequence>MNNCVMKEGDLFCLTAPNGDMSAGSEDGYGLYARDTRFLSEMELRMNGELPELLSSHLDQSYYTKLRLMNQTKDVGAMEIIRERYIYEGSLHERITVTNFFPDARPADIDMLFGADFQDMFLVRRYRTGDVGHVSHTEYNRDGITLQYSGKDDMERFIHIQWDSELADVSEAGHVRFNQVLQPRESVSIHFMITPDWEALHKRSLPPFENGLASLAENYRSWKEDTMTVDTDHPAFQRVFSRSVQDLKMLLTDYGYGKMPTAGLPWFAAPFGRDSLITSLYMLMLQPETAKATLRTLASSQGTKYDATRDEQPGKIMHEMRFGELVASGQSPFGPYFGTVDATPLFLVVLAEYVKWTGDLALVQELTPAVSKALAWIDENSEQYGGFLSYHQEAEQGFPNQGWKDSPNCIVHPSGELATSPIALSEVQGYVYYAKEQLAAIYDHLGNAELGAKLRQEALQLQTQFESRYWMEEEQYYAIALERDQNPVHSVTSNPGHLLFCELPKKVRAAKVAERLSSPDMNGGFGIRTMSTDAAGYYPMSYHNGSVWPHDNGFILLGLSRLGYESEAVQLIDSLLEASRSFADARFPELFCGYTNEGEGVVPYPTTCSPQAWSAAVSVVIAQTALGLFPDALKRMINLHPALPEGMNKLKIERIPIGEGHLSIEVQRLTTNDDLHVNVLSNTTGYAVEVGKGR</sequence>